<feature type="non-terminal residue" evidence="2">
    <location>
        <position position="206"/>
    </location>
</feature>
<name>A0A0C3E7C6_9AGAM</name>
<evidence type="ECO:0000256" key="1">
    <source>
        <dbReference type="SAM" id="Phobius"/>
    </source>
</evidence>
<dbReference type="OrthoDB" id="2796521at2759"/>
<evidence type="ECO:0000313" key="3">
    <source>
        <dbReference type="Proteomes" id="UP000053989"/>
    </source>
</evidence>
<dbReference type="EMBL" id="KN822031">
    <property type="protein sequence ID" value="KIM63921.1"/>
    <property type="molecule type" value="Genomic_DNA"/>
</dbReference>
<feature type="transmembrane region" description="Helical" evidence="1">
    <location>
        <begin position="170"/>
        <end position="189"/>
    </location>
</feature>
<keyword evidence="1" id="KW-0812">Transmembrane</keyword>
<organism evidence="2 3">
    <name type="scientific">Scleroderma citrinum Foug A</name>
    <dbReference type="NCBI Taxonomy" id="1036808"/>
    <lineage>
        <taxon>Eukaryota</taxon>
        <taxon>Fungi</taxon>
        <taxon>Dikarya</taxon>
        <taxon>Basidiomycota</taxon>
        <taxon>Agaricomycotina</taxon>
        <taxon>Agaricomycetes</taxon>
        <taxon>Agaricomycetidae</taxon>
        <taxon>Boletales</taxon>
        <taxon>Sclerodermatineae</taxon>
        <taxon>Sclerodermataceae</taxon>
        <taxon>Scleroderma</taxon>
    </lineage>
</organism>
<accession>A0A0C3E7C6</accession>
<keyword evidence="3" id="KW-1185">Reference proteome</keyword>
<reference evidence="2 3" key="1">
    <citation type="submission" date="2014-04" db="EMBL/GenBank/DDBJ databases">
        <authorList>
            <consortium name="DOE Joint Genome Institute"/>
            <person name="Kuo A."/>
            <person name="Kohler A."/>
            <person name="Nagy L.G."/>
            <person name="Floudas D."/>
            <person name="Copeland A."/>
            <person name="Barry K.W."/>
            <person name="Cichocki N."/>
            <person name="Veneault-Fourrey C."/>
            <person name="LaButti K."/>
            <person name="Lindquist E.A."/>
            <person name="Lipzen A."/>
            <person name="Lundell T."/>
            <person name="Morin E."/>
            <person name="Murat C."/>
            <person name="Sun H."/>
            <person name="Tunlid A."/>
            <person name="Henrissat B."/>
            <person name="Grigoriev I.V."/>
            <person name="Hibbett D.S."/>
            <person name="Martin F."/>
            <person name="Nordberg H.P."/>
            <person name="Cantor M.N."/>
            <person name="Hua S.X."/>
        </authorList>
    </citation>
    <scope>NUCLEOTIDE SEQUENCE [LARGE SCALE GENOMIC DNA]</scope>
    <source>
        <strain evidence="2 3">Foug A</strain>
    </source>
</reference>
<sequence>MFFEDYHPSIFFRTPQEHLEYQWRKNIQLPLVIPERHARVYVFLEWQEGRDDKELIQGMLYLKADVPFESSGNLSLVRIRAMWGLEKCVPIDPHRRVPFVAANQDYLSPLAVQVLSDKNGVLKLYEPKPSEATFSMREQRMHYVRKYQAETTWLYETAFRKLDAVFSSNMMVVIFVFLIVCMIEVLYIHQSGRLEVLYDAAKLAMV</sequence>
<protein>
    <submittedName>
        <fullName evidence="2">Uncharacterized protein</fullName>
    </submittedName>
</protein>
<reference evidence="3" key="2">
    <citation type="submission" date="2015-01" db="EMBL/GenBank/DDBJ databases">
        <title>Evolutionary Origins and Diversification of the Mycorrhizal Mutualists.</title>
        <authorList>
            <consortium name="DOE Joint Genome Institute"/>
            <consortium name="Mycorrhizal Genomics Consortium"/>
            <person name="Kohler A."/>
            <person name="Kuo A."/>
            <person name="Nagy L.G."/>
            <person name="Floudas D."/>
            <person name="Copeland A."/>
            <person name="Barry K.W."/>
            <person name="Cichocki N."/>
            <person name="Veneault-Fourrey C."/>
            <person name="LaButti K."/>
            <person name="Lindquist E.A."/>
            <person name="Lipzen A."/>
            <person name="Lundell T."/>
            <person name="Morin E."/>
            <person name="Murat C."/>
            <person name="Riley R."/>
            <person name="Ohm R."/>
            <person name="Sun H."/>
            <person name="Tunlid A."/>
            <person name="Henrissat B."/>
            <person name="Grigoriev I.V."/>
            <person name="Hibbett D.S."/>
            <person name="Martin F."/>
        </authorList>
    </citation>
    <scope>NUCLEOTIDE SEQUENCE [LARGE SCALE GENOMIC DNA]</scope>
    <source>
        <strain evidence="3">Foug A</strain>
    </source>
</reference>
<gene>
    <name evidence="2" type="ORF">SCLCIDRAFT_1213720</name>
</gene>
<evidence type="ECO:0000313" key="2">
    <source>
        <dbReference type="EMBL" id="KIM63921.1"/>
    </source>
</evidence>
<dbReference type="AlphaFoldDB" id="A0A0C3E7C6"/>
<dbReference type="InParanoid" id="A0A0C3E7C6"/>
<keyword evidence="1" id="KW-0472">Membrane</keyword>
<dbReference type="HOGENOM" id="CLU_1355014_0_0_1"/>
<proteinExistence type="predicted"/>
<keyword evidence="1" id="KW-1133">Transmembrane helix</keyword>
<dbReference type="Proteomes" id="UP000053989">
    <property type="component" value="Unassembled WGS sequence"/>
</dbReference>